<sequence>MLTQRVLPPRRRRRTQLACNPCRVRKTGCDGNRPVCTSCKMKGLTCSYQQKMSTLQAPNLQVMNNQLQHVEEKSQGGPRLDQNTADTSPVPERKSILKRASRLVLNSAIVPNFVSSEQPKMPHAYRKDEESFHGPSSNISFLQQTIQRANPDVVAKSCTQEKTEQDLLGFELVRSPDSTHHLGPTSPPDHLAPTLLRTFYDSIHPVFPLLHWPSFITMYNSLWRPNMTLDDCHHQTRDDLVFHAIFNMVLAIGCQRSKYALLPRRTQYADSFYKRSHRLISIETLDFASLEIVQLFLLRGIYLHYTSYANRCWNMVGVALRVAQSLGLNFERAESSKSQVEREMRRRAWHSCIALDRYFPPHP</sequence>
<keyword evidence="5" id="KW-0539">Nucleus</keyword>
<dbReference type="PROSITE" id="PS00463">
    <property type="entry name" value="ZN2_CY6_FUNGAL_1"/>
    <property type="match status" value="1"/>
</dbReference>
<dbReference type="GO" id="GO:0006351">
    <property type="term" value="P:DNA-templated transcription"/>
    <property type="evidence" value="ECO:0007669"/>
    <property type="project" value="InterPro"/>
</dbReference>
<proteinExistence type="predicted"/>
<evidence type="ECO:0000256" key="5">
    <source>
        <dbReference type="ARBA" id="ARBA00023242"/>
    </source>
</evidence>
<dbReference type="EMBL" id="LN649230">
    <property type="protein sequence ID" value="CEI59963.1"/>
    <property type="molecule type" value="Genomic_DNA"/>
</dbReference>
<evidence type="ECO:0000256" key="3">
    <source>
        <dbReference type="ARBA" id="ARBA00023125"/>
    </source>
</evidence>
<evidence type="ECO:0000256" key="6">
    <source>
        <dbReference type="SAM" id="MobiDB-lite"/>
    </source>
</evidence>
<dbReference type="Proteomes" id="UP000245910">
    <property type="component" value="Chromosome II"/>
</dbReference>
<evidence type="ECO:0000256" key="2">
    <source>
        <dbReference type="ARBA" id="ARBA00023015"/>
    </source>
</evidence>
<dbReference type="CDD" id="cd00067">
    <property type="entry name" value="GAL4"/>
    <property type="match status" value="1"/>
</dbReference>
<keyword evidence="2" id="KW-0805">Transcription regulation</keyword>
<keyword evidence="3" id="KW-0238">DNA-binding</keyword>
<keyword evidence="4" id="KW-0804">Transcription</keyword>
<feature type="domain" description="Zn(2)-C6 fungal-type" evidence="7">
    <location>
        <begin position="18"/>
        <end position="48"/>
    </location>
</feature>
<evidence type="ECO:0000256" key="1">
    <source>
        <dbReference type="ARBA" id="ARBA00022723"/>
    </source>
</evidence>
<evidence type="ECO:0000256" key="4">
    <source>
        <dbReference type="ARBA" id="ARBA00023163"/>
    </source>
</evidence>
<reference evidence="9" key="1">
    <citation type="submission" date="2014-10" db="EMBL/GenBank/DDBJ databases">
        <authorList>
            <person name="King R."/>
        </authorList>
    </citation>
    <scope>NUCLEOTIDE SEQUENCE [LARGE SCALE GENOMIC DNA]</scope>
    <source>
        <strain evidence="9">A3/5</strain>
    </source>
</reference>
<accession>A0A2L2SYL1</accession>
<evidence type="ECO:0000259" key="7">
    <source>
        <dbReference type="PROSITE" id="PS50048"/>
    </source>
</evidence>
<organism evidence="8 9">
    <name type="scientific">Fusarium venenatum</name>
    <dbReference type="NCBI Taxonomy" id="56646"/>
    <lineage>
        <taxon>Eukaryota</taxon>
        <taxon>Fungi</taxon>
        <taxon>Dikarya</taxon>
        <taxon>Ascomycota</taxon>
        <taxon>Pezizomycotina</taxon>
        <taxon>Sordariomycetes</taxon>
        <taxon>Hypocreomycetidae</taxon>
        <taxon>Hypocreales</taxon>
        <taxon>Nectriaceae</taxon>
        <taxon>Fusarium</taxon>
    </lineage>
</organism>
<dbReference type="CDD" id="cd12148">
    <property type="entry name" value="fungal_TF_MHR"/>
    <property type="match status" value="1"/>
</dbReference>
<evidence type="ECO:0000313" key="9">
    <source>
        <dbReference type="Proteomes" id="UP000245910"/>
    </source>
</evidence>
<dbReference type="GO" id="GO:0000981">
    <property type="term" value="F:DNA-binding transcription factor activity, RNA polymerase II-specific"/>
    <property type="evidence" value="ECO:0007669"/>
    <property type="project" value="InterPro"/>
</dbReference>
<dbReference type="GO" id="GO:0008270">
    <property type="term" value="F:zinc ion binding"/>
    <property type="evidence" value="ECO:0007669"/>
    <property type="project" value="InterPro"/>
</dbReference>
<keyword evidence="1" id="KW-0479">Metal-binding</keyword>
<dbReference type="SMART" id="SM00066">
    <property type="entry name" value="GAL4"/>
    <property type="match status" value="1"/>
</dbReference>
<dbReference type="AlphaFoldDB" id="A0A2L2SYL1"/>
<keyword evidence="9" id="KW-1185">Reference proteome</keyword>
<dbReference type="InterPro" id="IPR001138">
    <property type="entry name" value="Zn2Cys6_DnaBD"/>
</dbReference>
<dbReference type="GO" id="GO:0000435">
    <property type="term" value="P:positive regulation of transcription from RNA polymerase II promoter by galactose"/>
    <property type="evidence" value="ECO:0007669"/>
    <property type="project" value="TreeGrafter"/>
</dbReference>
<dbReference type="PANTHER" id="PTHR47424:SF3">
    <property type="entry name" value="REGULATORY PROTEIN GAL4"/>
    <property type="match status" value="1"/>
</dbReference>
<evidence type="ECO:0000313" key="8">
    <source>
        <dbReference type="EMBL" id="CEI59963.1"/>
    </source>
</evidence>
<dbReference type="InterPro" id="IPR036864">
    <property type="entry name" value="Zn2-C6_fun-type_DNA-bd_sf"/>
</dbReference>
<feature type="region of interest" description="Disordered" evidence="6">
    <location>
        <begin position="70"/>
        <end position="92"/>
    </location>
</feature>
<dbReference type="GO" id="GO:0005634">
    <property type="term" value="C:nucleus"/>
    <property type="evidence" value="ECO:0007669"/>
    <property type="project" value="TreeGrafter"/>
</dbReference>
<dbReference type="InterPro" id="IPR007219">
    <property type="entry name" value="XnlR_reg_dom"/>
</dbReference>
<dbReference type="SUPFAM" id="SSF57701">
    <property type="entry name" value="Zn2/Cys6 DNA-binding domain"/>
    <property type="match status" value="1"/>
</dbReference>
<dbReference type="PANTHER" id="PTHR47424">
    <property type="entry name" value="REGULATORY PROTEIN GAL4"/>
    <property type="match status" value="1"/>
</dbReference>
<dbReference type="Gene3D" id="4.10.240.10">
    <property type="entry name" value="Zn(2)-C6 fungal-type DNA-binding domain"/>
    <property type="match status" value="1"/>
</dbReference>
<dbReference type="PROSITE" id="PS50048">
    <property type="entry name" value="ZN2_CY6_FUNGAL_2"/>
    <property type="match status" value="1"/>
</dbReference>
<dbReference type="STRING" id="56646.A0A2L2SYL1"/>
<dbReference type="InterPro" id="IPR051127">
    <property type="entry name" value="Fungal_SecMet_Regulators"/>
</dbReference>
<dbReference type="Pfam" id="PF00172">
    <property type="entry name" value="Zn_clus"/>
    <property type="match status" value="1"/>
</dbReference>
<protein>
    <recommendedName>
        <fullName evidence="7">Zn(2)-C6 fungal-type domain-containing protein</fullName>
    </recommendedName>
</protein>
<dbReference type="GO" id="GO:0000978">
    <property type="term" value="F:RNA polymerase II cis-regulatory region sequence-specific DNA binding"/>
    <property type="evidence" value="ECO:0007669"/>
    <property type="project" value="TreeGrafter"/>
</dbReference>
<dbReference type="Pfam" id="PF04082">
    <property type="entry name" value="Fungal_trans"/>
    <property type="match status" value="1"/>
</dbReference>
<name>A0A2L2SYL1_9HYPO</name>